<dbReference type="SMART" id="SM00751">
    <property type="entry name" value="BSD"/>
    <property type="match status" value="1"/>
</dbReference>
<dbReference type="GO" id="GO:0000439">
    <property type="term" value="C:transcription factor TFIIH core complex"/>
    <property type="evidence" value="ECO:0007669"/>
    <property type="project" value="InterPro"/>
</dbReference>
<protein>
    <recommendedName>
        <fullName evidence="1">BSD domain-containing protein</fullName>
    </recommendedName>
</protein>
<evidence type="ECO:0000313" key="2">
    <source>
        <dbReference type="EMBL" id="RHY25304.1"/>
    </source>
</evidence>
<dbReference type="EMBL" id="QUSY01001332">
    <property type="protein sequence ID" value="RHY25304.1"/>
    <property type="molecule type" value="Genomic_DNA"/>
</dbReference>
<dbReference type="InterPro" id="IPR027079">
    <property type="entry name" value="Tfb1/GTF2H1"/>
</dbReference>
<name>A0A418AL57_9STRA</name>
<dbReference type="GO" id="GO:0006289">
    <property type="term" value="P:nucleotide-excision repair"/>
    <property type="evidence" value="ECO:0007669"/>
    <property type="project" value="InterPro"/>
</dbReference>
<evidence type="ECO:0000259" key="1">
    <source>
        <dbReference type="PROSITE" id="PS50858"/>
    </source>
</evidence>
<keyword evidence="3" id="KW-1185">Reference proteome</keyword>
<sequence>MPSPLRVTRKGQHVCNFYFARRILSRTRKLRNSYLAGLASTHTDVIPRPELVCCLLPQNMPKKSENWLVSVQYLSNIRLISESSNMAKETEGLPPGAVHVKCTEKKEGGKKEEVPAVILLREALWMKTATRKLSIAFKDIQDLQVNAAGASATKAARFLMRFRVRSQPPISTFILEFANNDDLQRTKLQLSHCISSWTPPSQQSTSRGEGTTPSFCVLSLLYILYLRPGVSEAELKLRQQLLQKHPNTLKRQYTDMVTGSKRIPQGLRPIASSYKHFVGGLISENDFWNLPCRKQLLLTEQSKRQRTGKTSEILSDVQGENQSGGKSVKYNLNPEIIHQIFVQYPVVYLAYQEQVPDKMTGLEFWGLFVKSKYAHRDKNSLANGGAHALGQPEDLFTRYEEKYEAKLKQSGPRDVSNVDPLINLAASYTDDAPDPTAARATTDTNLAKFNRHAADVLQVKVTAASTAQDSVTLAVELDDLAPTVPTPVLPLSLENASRYFEHDSHSIRPNLHRNFKTQLTNHFHDVSELLRHYLSFKAKATLDGTAEARSKLERIKVKMGEKFEYLEHIRNKLPPAEKTTLAPLLTPFLDQLNIPFLDEDSKAF</sequence>
<dbReference type="GO" id="GO:0006351">
    <property type="term" value="P:DNA-templated transcription"/>
    <property type="evidence" value="ECO:0007669"/>
    <property type="project" value="InterPro"/>
</dbReference>
<organism evidence="2 3">
    <name type="scientific">Aphanomyces invadans</name>
    <dbReference type="NCBI Taxonomy" id="157072"/>
    <lineage>
        <taxon>Eukaryota</taxon>
        <taxon>Sar</taxon>
        <taxon>Stramenopiles</taxon>
        <taxon>Oomycota</taxon>
        <taxon>Saprolegniomycetes</taxon>
        <taxon>Saprolegniales</taxon>
        <taxon>Verrucalvaceae</taxon>
        <taxon>Aphanomyces</taxon>
    </lineage>
</organism>
<dbReference type="InterPro" id="IPR005607">
    <property type="entry name" value="BSD_dom"/>
</dbReference>
<dbReference type="AlphaFoldDB" id="A0A418AL57"/>
<accession>A0A418AL57</accession>
<comment type="caution">
    <text evidence="2">The sequence shown here is derived from an EMBL/GenBank/DDBJ whole genome shotgun (WGS) entry which is preliminary data.</text>
</comment>
<dbReference type="PROSITE" id="PS50858">
    <property type="entry name" value="BSD"/>
    <property type="match status" value="1"/>
</dbReference>
<feature type="domain" description="BSD" evidence="1">
    <location>
        <begin position="324"/>
        <end position="376"/>
    </location>
</feature>
<dbReference type="PANTHER" id="PTHR12856">
    <property type="entry name" value="TRANSCRIPTION INITIATION FACTOR IIH-RELATED"/>
    <property type="match status" value="1"/>
</dbReference>
<dbReference type="Pfam" id="PF03909">
    <property type="entry name" value="BSD"/>
    <property type="match status" value="1"/>
</dbReference>
<dbReference type="VEuPathDB" id="FungiDB:H310_12416"/>
<evidence type="ECO:0000313" key="3">
    <source>
        <dbReference type="Proteomes" id="UP000285060"/>
    </source>
</evidence>
<reference evidence="2 3" key="1">
    <citation type="submission" date="2018-08" db="EMBL/GenBank/DDBJ databases">
        <title>Aphanomyces genome sequencing and annotation.</title>
        <authorList>
            <person name="Minardi D."/>
            <person name="Oidtmann B."/>
            <person name="Van Der Giezen M."/>
            <person name="Studholme D.J."/>
        </authorList>
    </citation>
    <scope>NUCLEOTIDE SEQUENCE [LARGE SCALE GENOMIC DNA]</scope>
    <source>
        <strain evidence="2 3">NJM0002</strain>
    </source>
</reference>
<dbReference type="Proteomes" id="UP000285060">
    <property type="component" value="Unassembled WGS sequence"/>
</dbReference>
<gene>
    <name evidence="2" type="ORF">DYB32_008394</name>
</gene>
<proteinExistence type="predicted"/>